<dbReference type="EMBL" id="CP001940">
    <property type="protein sequence ID" value="ADH85372.1"/>
    <property type="molecule type" value="Genomic_DNA"/>
</dbReference>
<feature type="domain" description="HDOD" evidence="1">
    <location>
        <begin position="17"/>
        <end position="215"/>
    </location>
</feature>
<proteinExistence type="predicted"/>
<sequence>MKSKEQKAAIDQAIGRLPRLSAAAIRLLRLVQEPDHGLAEVVAIVKNDALLTSRVLMVVNSPVYGRLNKITGIDHAVSLLGEDLVVGAAMKEAAGLLLDKKLDGYAAEEGELWRHNLKTALAAKILARQTTGKVAPELAFTCGLLHDLGKAVISDYLGDNAGRIRRAVEQGKVADFLAAERVLLGIDHAEAGFTIATKWSLPVPLPEVCRFHHTPGQAPPMWRELLYIVHLADIVAMLSGVGTGADTLQYHLDRNYEAYLTLDEKGLPMVVLQVEEEFSKVAEVF</sequence>
<dbReference type="PROSITE" id="PS51833">
    <property type="entry name" value="HDOD"/>
    <property type="match status" value="1"/>
</dbReference>
<dbReference type="STRING" id="589865.DaAHT2_0668"/>
<evidence type="ECO:0000259" key="1">
    <source>
        <dbReference type="PROSITE" id="PS51833"/>
    </source>
</evidence>
<gene>
    <name evidence="2" type="ordered locus">DaAHT2_0668</name>
</gene>
<name>D6Z1B7_DESAT</name>
<accession>D6Z1B7</accession>
<dbReference type="SMART" id="SM00471">
    <property type="entry name" value="HDc"/>
    <property type="match status" value="1"/>
</dbReference>
<dbReference type="HOGENOM" id="CLU_048246_4_2_7"/>
<organism evidence="2 3">
    <name type="scientific">Desulfurivibrio alkaliphilus (strain DSM 19089 / UNIQEM U267 / AHT2)</name>
    <dbReference type="NCBI Taxonomy" id="589865"/>
    <lineage>
        <taxon>Bacteria</taxon>
        <taxon>Pseudomonadati</taxon>
        <taxon>Thermodesulfobacteriota</taxon>
        <taxon>Desulfobulbia</taxon>
        <taxon>Desulfobulbales</taxon>
        <taxon>Desulfobulbaceae</taxon>
        <taxon>Desulfurivibrio</taxon>
    </lineage>
</organism>
<dbReference type="InParanoid" id="D6Z1B7"/>
<dbReference type="InterPro" id="IPR006675">
    <property type="entry name" value="HDIG_dom"/>
</dbReference>
<dbReference type="KEGG" id="dak:DaAHT2_0668"/>
<dbReference type="Pfam" id="PF08668">
    <property type="entry name" value="HDOD"/>
    <property type="match status" value="1"/>
</dbReference>
<dbReference type="NCBIfam" id="TIGR00277">
    <property type="entry name" value="HDIG"/>
    <property type="match status" value="1"/>
</dbReference>
<evidence type="ECO:0000313" key="2">
    <source>
        <dbReference type="EMBL" id="ADH85372.1"/>
    </source>
</evidence>
<protein>
    <submittedName>
        <fullName evidence="2">Metal dependent phosphohydrolase</fullName>
    </submittedName>
</protein>
<dbReference type="SUPFAM" id="SSF109604">
    <property type="entry name" value="HD-domain/PDEase-like"/>
    <property type="match status" value="1"/>
</dbReference>
<dbReference type="eggNOG" id="COG1639">
    <property type="taxonomic scope" value="Bacteria"/>
</dbReference>
<reference evidence="3" key="1">
    <citation type="submission" date="2010-02" db="EMBL/GenBank/DDBJ databases">
        <title>Complete sequence of Desulfurivibrio alkaliphilus AHT2.</title>
        <authorList>
            <consortium name="US DOE Joint Genome Institute"/>
            <person name="Pitluck S."/>
            <person name="Chertkov O."/>
            <person name="Detter J.C."/>
            <person name="Han C."/>
            <person name="Tapia R."/>
            <person name="Larimer F."/>
            <person name="Land M."/>
            <person name="Hauser L."/>
            <person name="Kyrpides N."/>
            <person name="Mikhailova N."/>
            <person name="Sorokin D.Y."/>
            <person name="Muyzer G."/>
            <person name="Woyke T."/>
        </authorList>
    </citation>
    <scope>NUCLEOTIDE SEQUENCE [LARGE SCALE GENOMIC DNA]</scope>
    <source>
        <strain evidence="3">DSM 19089 / UNIQEM U267 / AHT2</strain>
    </source>
</reference>
<dbReference type="InterPro" id="IPR003607">
    <property type="entry name" value="HD/PDEase_dom"/>
</dbReference>
<dbReference type="Gene3D" id="1.10.3210.10">
    <property type="entry name" value="Hypothetical protein af1432"/>
    <property type="match status" value="1"/>
</dbReference>
<keyword evidence="3" id="KW-1185">Reference proteome</keyword>
<evidence type="ECO:0000313" key="3">
    <source>
        <dbReference type="Proteomes" id="UP000001508"/>
    </source>
</evidence>
<keyword evidence="2" id="KW-0378">Hydrolase</keyword>
<dbReference type="Proteomes" id="UP000001508">
    <property type="component" value="Chromosome"/>
</dbReference>
<dbReference type="AlphaFoldDB" id="D6Z1B7"/>
<dbReference type="InterPro" id="IPR052340">
    <property type="entry name" value="RNase_Y/CdgJ"/>
</dbReference>
<dbReference type="PANTHER" id="PTHR33525:SF3">
    <property type="entry name" value="RIBONUCLEASE Y"/>
    <property type="match status" value="1"/>
</dbReference>
<dbReference type="CDD" id="cd00077">
    <property type="entry name" value="HDc"/>
    <property type="match status" value="1"/>
</dbReference>
<dbReference type="InterPro" id="IPR013976">
    <property type="entry name" value="HDOD"/>
</dbReference>
<dbReference type="GO" id="GO:0016787">
    <property type="term" value="F:hydrolase activity"/>
    <property type="evidence" value="ECO:0007669"/>
    <property type="project" value="UniProtKB-KW"/>
</dbReference>
<dbReference type="RefSeq" id="WP_013162902.1">
    <property type="nucleotide sequence ID" value="NC_014216.1"/>
</dbReference>
<dbReference type="PANTHER" id="PTHR33525">
    <property type="match status" value="1"/>
</dbReference>
<dbReference type="OrthoDB" id="9803649at2"/>